<comment type="function">
    <text evidence="6">Ligates lysine onto the cytidine present at position 34 of the AUA codon-specific tRNA(Ile) that contains the anticodon CAU, in an ATP-dependent manner. Cytidine is converted to lysidine, thus changing the amino acid specificity of the tRNA from methionine to isoleucine.</text>
</comment>
<dbReference type="CDD" id="cd01992">
    <property type="entry name" value="TilS_N"/>
    <property type="match status" value="1"/>
</dbReference>
<dbReference type="GO" id="GO:0032267">
    <property type="term" value="F:tRNA(Ile)-lysidine synthase activity"/>
    <property type="evidence" value="ECO:0007669"/>
    <property type="project" value="UniProtKB-EC"/>
</dbReference>
<comment type="catalytic activity">
    <reaction evidence="5 6">
        <text>cytidine(34) in tRNA(Ile2) + L-lysine + ATP = lysidine(34) in tRNA(Ile2) + AMP + diphosphate + H(+)</text>
        <dbReference type="Rhea" id="RHEA:43744"/>
        <dbReference type="Rhea" id="RHEA-COMP:10625"/>
        <dbReference type="Rhea" id="RHEA-COMP:10670"/>
        <dbReference type="ChEBI" id="CHEBI:15378"/>
        <dbReference type="ChEBI" id="CHEBI:30616"/>
        <dbReference type="ChEBI" id="CHEBI:32551"/>
        <dbReference type="ChEBI" id="CHEBI:33019"/>
        <dbReference type="ChEBI" id="CHEBI:82748"/>
        <dbReference type="ChEBI" id="CHEBI:83665"/>
        <dbReference type="ChEBI" id="CHEBI:456215"/>
        <dbReference type="EC" id="6.3.4.19"/>
    </reaction>
</comment>
<name>A0A9D1KVD8_9FIRM</name>
<feature type="domain" description="tRNA(Ile)-lysidine/2-thiocytidine synthase N-terminal" evidence="7">
    <location>
        <begin position="22"/>
        <end position="118"/>
    </location>
</feature>
<feature type="binding site" evidence="6">
    <location>
        <begin position="27"/>
        <end position="32"/>
    </location>
    <ligand>
        <name>ATP</name>
        <dbReference type="ChEBI" id="CHEBI:30616"/>
    </ligand>
</feature>
<dbReference type="AlphaFoldDB" id="A0A9D1KVD8"/>
<dbReference type="Proteomes" id="UP000824159">
    <property type="component" value="Unassembled WGS sequence"/>
</dbReference>
<accession>A0A9D1KVD8</accession>
<keyword evidence="2 6" id="KW-0819">tRNA processing</keyword>
<dbReference type="InterPro" id="IPR012094">
    <property type="entry name" value="tRNA_Ile_lys_synt"/>
</dbReference>
<comment type="subcellular location">
    <subcellularLocation>
        <location evidence="6">Cytoplasm</location>
    </subcellularLocation>
</comment>
<dbReference type="HAMAP" id="MF_01161">
    <property type="entry name" value="tRNA_Ile_lys_synt"/>
    <property type="match status" value="1"/>
</dbReference>
<organism evidence="8 9">
    <name type="scientific">Candidatus Allocopromorpha excrementavium</name>
    <dbReference type="NCBI Taxonomy" id="2840741"/>
    <lineage>
        <taxon>Bacteria</taxon>
        <taxon>Bacillati</taxon>
        <taxon>Bacillota</taxon>
        <taxon>Clostridia</taxon>
        <taxon>Eubacteriales</taxon>
        <taxon>Eubacteriaceae</taxon>
        <taxon>Eubacteriaceae incertae sedis</taxon>
        <taxon>Candidatus Allocopromorpha</taxon>
    </lineage>
</organism>
<evidence type="ECO:0000256" key="5">
    <source>
        <dbReference type="ARBA" id="ARBA00048539"/>
    </source>
</evidence>
<evidence type="ECO:0000256" key="6">
    <source>
        <dbReference type="HAMAP-Rule" id="MF_01161"/>
    </source>
</evidence>
<proteinExistence type="inferred from homology"/>
<dbReference type="EC" id="6.3.4.19" evidence="6"/>
<dbReference type="GO" id="GO:0005737">
    <property type="term" value="C:cytoplasm"/>
    <property type="evidence" value="ECO:0007669"/>
    <property type="project" value="UniProtKB-SubCell"/>
</dbReference>
<keyword evidence="1 6" id="KW-0436">Ligase</keyword>
<reference evidence="8" key="2">
    <citation type="journal article" date="2021" name="PeerJ">
        <title>Extensive microbial diversity within the chicken gut microbiome revealed by metagenomics and culture.</title>
        <authorList>
            <person name="Gilroy R."/>
            <person name="Ravi A."/>
            <person name="Getino M."/>
            <person name="Pursley I."/>
            <person name="Horton D.L."/>
            <person name="Alikhan N.F."/>
            <person name="Baker D."/>
            <person name="Gharbi K."/>
            <person name="Hall N."/>
            <person name="Watson M."/>
            <person name="Adriaenssens E.M."/>
            <person name="Foster-Nyarko E."/>
            <person name="Jarju S."/>
            <person name="Secka A."/>
            <person name="Antonio M."/>
            <person name="Oren A."/>
            <person name="Chaudhuri R.R."/>
            <person name="La Ragione R."/>
            <person name="Hildebrand F."/>
            <person name="Pallen M.J."/>
        </authorList>
    </citation>
    <scope>NUCLEOTIDE SEQUENCE</scope>
    <source>
        <strain evidence="8">CHK176-22527</strain>
    </source>
</reference>
<evidence type="ECO:0000256" key="3">
    <source>
        <dbReference type="ARBA" id="ARBA00022741"/>
    </source>
</evidence>
<evidence type="ECO:0000313" key="8">
    <source>
        <dbReference type="EMBL" id="HIT98975.1"/>
    </source>
</evidence>
<keyword evidence="4 6" id="KW-0067">ATP-binding</keyword>
<dbReference type="Gene3D" id="3.40.50.620">
    <property type="entry name" value="HUPs"/>
    <property type="match status" value="1"/>
</dbReference>
<sequence length="352" mass="40254">MLIEKVKETVEKHNLIGNRQHIVLGLSGGPDSMCLFDVLMRLSEEKKLKIYPVHINHGLRPVEADRDQEYVENVCGQRGVICRSFSVDCHSMAEELKMTDEEAGRKARYDAFFETAKDISDSICKDTGCSEQEALAQVKIAVAHNADDQAETVLFRILRGTGIDGISGISYSRRERGFDVIRPILDITREEIEKYCEERKLSPVIDGTNSQALYTRNRIRLELIPFLEREYNENMRAVLVRLAGIAAQDSEYIWSQTEKEYGRALIKESSEEIIMDREIMSGEHHALRHRIILKAFARIGLDKDVSEERIKAADYIIEKKQAPKTVEFPRGYRLTVAKGKVVFYNVDTLKVQ</sequence>
<comment type="similarity">
    <text evidence="6">Belongs to the tRNA(Ile)-lysidine synthase family.</text>
</comment>
<evidence type="ECO:0000256" key="2">
    <source>
        <dbReference type="ARBA" id="ARBA00022694"/>
    </source>
</evidence>
<evidence type="ECO:0000259" key="7">
    <source>
        <dbReference type="Pfam" id="PF01171"/>
    </source>
</evidence>
<keyword evidence="6" id="KW-0963">Cytoplasm</keyword>
<evidence type="ECO:0000256" key="4">
    <source>
        <dbReference type="ARBA" id="ARBA00022840"/>
    </source>
</evidence>
<dbReference type="InterPro" id="IPR011063">
    <property type="entry name" value="TilS/TtcA_N"/>
</dbReference>
<dbReference type="GO" id="GO:0005524">
    <property type="term" value="F:ATP binding"/>
    <property type="evidence" value="ECO:0007669"/>
    <property type="project" value="UniProtKB-UniRule"/>
</dbReference>
<dbReference type="Pfam" id="PF01171">
    <property type="entry name" value="ATP_bind_3"/>
    <property type="match status" value="2"/>
</dbReference>
<evidence type="ECO:0000313" key="9">
    <source>
        <dbReference type="Proteomes" id="UP000824159"/>
    </source>
</evidence>
<protein>
    <recommendedName>
        <fullName evidence="6">tRNA(Ile)-lysidine synthase</fullName>
        <ecNumber evidence="6">6.3.4.19</ecNumber>
    </recommendedName>
    <alternativeName>
        <fullName evidence="6">tRNA(Ile)-2-lysyl-cytidine synthase</fullName>
    </alternativeName>
    <alternativeName>
        <fullName evidence="6">tRNA(Ile)-lysidine synthetase</fullName>
    </alternativeName>
</protein>
<dbReference type="GO" id="GO:0006400">
    <property type="term" value="P:tRNA modification"/>
    <property type="evidence" value="ECO:0007669"/>
    <property type="project" value="UniProtKB-UniRule"/>
</dbReference>
<dbReference type="InterPro" id="IPR014729">
    <property type="entry name" value="Rossmann-like_a/b/a_fold"/>
</dbReference>
<comment type="caution">
    <text evidence="8">The sequence shown here is derived from an EMBL/GenBank/DDBJ whole genome shotgun (WGS) entry which is preliminary data.</text>
</comment>
<dbReference type="PANTHER" id="PTHR43033:SF1">
    <property type="entry name" value="TRNA(ILE)-LYSIDINE SYNTHASE-RELATED"/>
    <property type="match status" value="1"/>
</dbReference>
<keyword evidence="3 6" id="KW-0547">Nucleotide-binding</keyword>
<gene>
    <name evidence="6 8" type="primary">tilS</name>
    <name evidence="8" type="ORF">IAD12_01830</name>
</gene>
<dbReference type="SUPFAM" id="SSF52402">
    <property type="entry name" value="Adenine nucleotide alpha hydrolases-like"/>
    <property type="match status" value="1"/>
</dbReference>
<comment type="domain">
    <text evidence="6">The N-terminal region contains the highly conserved SGGXDS motif, predicted to be a P-loop motif involved in ATP binding.</text>
</comment>
<dbReference type="EMBL" id="DVLX01000024">
    <property type="protein sequence ID" value="HIT98975.1"/>
    <property type="molecule type" value="Genomic_DNA"/>
</dbReference>
<reference evidence="8" key="1">
    <citation type="submission" date="2020-10" db="EMBL/GenBank/DDBJ databases">
        <authorList>
            <person name="Gilroy R."/>
        </authorList>
    </citation>
    <scope>NUCLEOTIDE SEQUENCE</scope>
    <source>
        <strain evidence="8">CHK176-22527</strain>
    </source>
</reference>
<evidence type="ECO:0000256" key="1">
    <source>
        <dbReference type="ARBA" id="ARBA00022598"/>
    </source>
</evidence>
<dbReference type="PANTHER" id="PTHR43033">
    <property type="entry name" value="TRNA(ILE)-LYSIDINE SYNTHASE-RELATED"/>
    <property type="match status" value="1"/>
</dbReference>
<dbReference type="SUPFAM" id="SSF82829">
    <property type="entry name" value="MesJ substrate recognition domain-like"/>
    <property type="match status" value="1"/>
</dbReference>
<feature type="domain" description="tRNA(Ile)-lysidine/2-thiocytidine synthase N-terminal" evidence="7">
    <location>
        <begin position="139"/>
        <end position="221"/>
    </location>
</feature>
<dbReference type="InterPro" id="IPR012795">
    <property type="entry name" value="tRNA_Ile_lys_synt_N"/>
</dbReference>
<dbReference type="Gene3D" id="1.20.59.20">
    <property type="match status" value="1"/>
</dbReference>
<dbReference type="NCBIfam" id="TIGR02432">
    <property type="entry name" value="lysidine_TilS_N"/>
    <property type="match status" value="1"/>
</dbReference>